<dbReference type="EMBL" id="JABAYA010000035">
    <property type="protein sequence ID" value="KAF7728559.1"/>
    <property type="molecule type" value="Genomic_DNA"/>
</dbReference>
<dbReference type="OrthoDB" id="2398733at2759"/>
<proteinExistence type="predicted"/>
<keyword evidence="3" id="KW-1185">Reference proteome</keyword>
<feature type="compositionally biased region" description="Low complexity" evidence="1">
    <location>
        <begin position="80"/>
        <end position="143"/>
    </location>
</feature>
<feature type="compositionally biased region" description="Low complexity" evidence="1">
    <location>
        <begin position="49"/>
        <end position="67"/>
    </location>
</feature>
<feature type="compositionally biased region" description="Basic and acidic residues" evidence="1">
    <location>
        <begin position="1"/>
        <end position="13"/>
    </location>
</feature>
<gene>
    <name evidence="2" type="ORF">EC973_005963</name>
</gene>
<protein>
    <submittedName>
        <fullName evidence="2">Uncharacterized protein</fullName>
    </submittedName>
</protein>
<dbReference type="Proteomes" id="UP000605846">
    <property type="component" value="Unassembled WGS sequence"/>
</dbReference>
<reference evidence="2" key="1">
    <citation type="submission" date="2020-01" db="EMBL/GenBank/DDBJ databases">
        <title>Genome Sequencing of Three Apophysomyces-Like Fungal Strains Confirms a Novel Fungal Genus in the Mucoromycota with divergent Burkholderia-like Endosymbiotic Bacteria.</title>
        <authorList>
            <person name="Stajich J.E."/>
            <person name="Macias A.M."/>
            <person name="Carter-House D."/>
            <person name="Lovett B."/>
            <person name="Kasson L.R."/>
            <person name="Berry K."/>
            <person name="Grigoriev I."/>
            <person name="Chang Y."/>
            <person name="Spatafora J."/>
            <person name="Kasson M.T."/>
        </authorList>
    </citation>
    <scope>NUCLEOTIDE SEQUENCE</scope>
    <source>
        <strain evidence="2">NRRL A-21654</strain>
    </source>
</reference>
<dbReference type="AlphaFoldDB" id="A0A8H7BWI4"/>
<sequence length="228" mass="26587">MDHNPFRAQEFHGHSQQNTQPMYQQANYTSPTGYGNNDSNTGYGGFGFQPSQQQQQPQQQPYAQPTQVMYQQPMTNMPYQQSQQPQQQPLFHQQQQQSFPPQQQQFQPQQQQFQPQQQQFQPQQQQFQPQQQFPQLQSLQQPLQPSPQPSFYTSQPMQPNLHQQYDPNNFYIPATFGQTVSHQAKHPPVDARTWLKSGSVRKVDCPVCHKTIEGDDPAINHHVNEHYS</sequence>
<feature type="compositionally biased region" description="Polar residues" evidence="1">
    <location>
        <begin position="14"/>
        <end position="41"/>
    </location>
</feature>
<organism evidence="2 3">
    <name type="scientific">Apophysomyces ossiformis</name>
    <dbReference type="NCBI Taxonomy" id="679940"/>
    <lineage>
        <taxon>Eukaryota</taxon>
        <taxon>Fungi</taxon>
        <taxon>Fungi incertae sedis</taxon>
        <taxon>Mucoromycota</taxon>
        <taxon>Mucoromycotina</taxon>
        <taxon>Mucoromycetes</taxon>
        <taxon>Mucorales</taxon>
        <taxon>Mucorineae</taxon>
        <taxon>Mucoraceae</taxon>
        <taxon>Apophysomyces</taxon>
    </lineage>
</organism>
<accession>A0A8H7BWI4</accession>
<feature type="compositionally biased region" description="Polar residues" evidence="1">
    <location>
        <begin position="152"/>
        <end position="162"/>
    </location>
</feature>
<feature type="compositionally biased region" description="Polar residues" evidence="1">
    <location>
        <begin position="68"/>
        <end position="79"/>
    </location>
</feature>
<name>A0A8H7BWI4_9FUNG</name>
<comment type="caution">
    <text evidence="2">The sequence shown here is derived from an EMBL/GenBank/DDBJ whole genome shotgun (WGS) entry which is preliminary data.</text>
</comment>
<evidence type="ECO:0000256" key="1">
    <source>
        <dbReference type="SAM" id="MobiDB-lite"/>
    </source>
</evidence>
<evidence type="ECO:0000313" key="2">
    <source>
        <dbReference type="EMBL" id="KAF7728559.1"/>
    </source>
</evidence>
<feature type="region of interest" description="Disordered" evidence="1">
    <location>
        <begin position="1"/>
        <end position="162"/>
    </location>
</feature>
<evidence type="ECO:0000313" key="3">
    <source>
        <dbReference type="Proteomes" id="UP000605846"/>
    </source>
</evidence>